<feature type="domain" description="EamA" evidence="8">
    <location>
        <begin position="586"/>
        <end position="724"/>
    </location>
</feature>
<evidence type="ECO:0000313" key="10">
    <source>
        <dbReference type="RefSeq" id="XP_035542151.1"/>
    </source>
</evidence>
<sequence length="799" mass="87184">MERICDLVHELRPALLMVLVQLSFAGVNVFYKLAANDGMSLRIIVAYRFVFATAFIVPLALVFGRKSRPKLTWVVLFQAFLCGLFGGSLAQNLYIESLTLTSATFASAMTNLVPAITFILAVSFGLEKLSLGSVSGKAKVLGTLTGIGGAMLLTFYKGAEINVWCTHVNLLHHGERQTKHLASPRSENRLLGGILAIGSCFSYASWLIIQAKMSETYPCHYSSTALMAVMGTIQAAVFALCTERDWNQWKLGWNIRLLTVSYSGIVASGVMVTLIAWCVHMRGPLFVSIFSPLMLVSVAIMGSLVLDEKLHLGSILGAVMIVCGLYVVLWGKGKEIKKITQLAPASKSYRESHHHELTDINVITSPRDDDVENNSPINIANMKPESLHPNIIKMMGRLCNVIHSSRAGIVMVAVQMVNTGLNILYKLVAEDGSVKLRILIAYRFLFASTFMVPLALISERKNRTKLTWAVLFQSFLCGLFGGVLAQNLYVESLALTSATFASAMTNLVSVITFILGILFGLNRLERLNLERIGGKAKVLGTLVGIGGAMVLTFYKGTEIDIWSTHLDLLRHDQHQSEVRKSQNHILGCILALGSCMSSAMWLIIQAKMSLAYPCHYTSTALTCVMAAIQAVVFALCMARDWNQWKLGWNLMLLTASYSGIVASGIMVTLIAWCVHMKGPLFVSSFNPLQLVSVAIMGSLVLDEKLHLGSILGAALIVCGLYAVLWGKGKEMKEISKLVSSESSQRSDQLIDFIVKSPKDVSISSGSGDIMASTSPDSLSASNARIDGNINSLEKHHEEK</sequence>
<evidence type="ECO:0000256" key="4">
    <source>
        <dbReference type="ARBA" id="ARBA00022989"/>
    </source>
</evidence>
<feature type="transmembrane region" description="Helical" evidence="7">
    <location>
        <begin position="190"/>
        <end position="209"/>
    </location>
</feature>
<feature type="region of interest" description="Disordered" evidence="6">
    <location>
        <begin position="759"/>
        <end position="799"/>
    </location>
</feature>
<accession>A0A6P9E435</accession>
<name>A0A6P9E435_JUGRE</name>
<evidence type="ECO:0000256" key="1">
    <source>
        <dbReference type="ARBA" id="ARBA00004141"/>
    </source>
</evidence>
<evidence type="ECO:0000259" key="8">
    <source>
        <dbReference type="Pfam" id="PF00892"/>
    </source>
</evidence>
<organism evidence="9 10">
    <name type="scientific">Juglans regia</name>
    <name type="common">English walnut</name>
    <dbReference type="NCBI Taxonomy" id="51240"/>
    <lineage>
        <taxon>Eukaryota</taxon>
        <taxon>Viridiplantae</taxon>
        <taxon>Streptophyta</taxon>
        <taxon>Embryophyta</taxon>
        <taxon>Tracheophyta</taxon>
        <taxon>Spermatophyta</taxon>
        <taxon>Magnoliopsida</taxon>
        <taxon>eudicotyledons</taxon>
        <taxon>Gunneridae</taxon>
        <taxon>Pentapetalae</taxon>
        <taxon>rosids</taxon>
        <taxon>fabids</taxon>
        <taxon>Fagales</taxon>
        <taxon>Juglandaceae</taxon>
        <taxon>Juglans</taxon>
    </lineage>
</organism>
<dbReference type="GO" id="GO:0022857">
    <property type="term" value="F:transmembrane transporter activity"/>
    <property type="evidence" value="ECO:0007669"/>
    <property type="project" value="InterPro"/>
</dbReference>
<feature type="transmembrane region" description="Helical" evidence="7">
    <location>
        <begin position="584"/>
        <end position="604"/>
    </location>
</feature>
<feature type="transmembrane region" description="Helical" evidence="7">
    <location>
        <begin position="43"/>
        <end position="64"/>
    </location>
</feature>
<feature type="transmembrane region" description="Helical" evidence="7">
    <location>
        <begin position="286"/>
        <end position="306"/>
    </location>
</feature>
<feature type="transmembrane region" description="Helical" evidence="7">
    <location>
        <begin position="501"/>
        <end position="524"/>
    </location>
</feature>
<protein>
    <submittedName>
        <fullName evidence="10">Uncharacterized protein LOC109013425</fullName>
    </submittedName>
</protein>
<feature type="transmembrane region" description="Helical" evidence="7">
    <location>
        <begin position="138"/>
        <end position="156"/>
    </location>
</feature>
<dbReference type="GeneID" id="109013425"/>
<keyword evidence="5 7" id="KW-0472">Membrane</keyword>
<dbReference type="Pfam" id="PF00892">
    <property type="entry name" value="EamA"/>
    <property type="match status" value="4"/>
</dbReference>
<evidence type="ECO:0000256" key="2">
    <source>
        <dbReference type="ARBA" id="ARBA00007635"/>
    </source>
</evidence>
<feature type="domain" description="EamA" evidence="8">
    <location>
        <begin position="437"/>
        <end position="525"/>
    </location>
</feature>
<evidence type="ECO:0000256" key="7">
    <source>
        <dbReference type="SAM" id="Phobius"/>
    </source>
</evidence>
<dbReference type="Proteomes" id="UP000235220">
    <property type="component" value="Chromosome 16"/>
</dbReference>
<comment type="subcellular location">
    <subcellularLocation>
        <location evidence="1">Membrane</location>
        <topology evidence="1">Multi-pass membrane protein</topology>
    </subcellularLocation>
</comment>
<evidence type="ECO:0000256" key="5">
    <source>
        <dbReference type="ARBA" id="ARBA00023136"/>
    </source>
</evidence>
<dbReference type="InterPro" id="IPR000620">
    <property type="entry name" value="EamA_dom"/>
</dbReference>
<proteinExistence type="inferred from homology"/>
<dbReference type="KEGG" id="jre:109013425"/>
<feature type="transmembrane region" description="Helical" evidence="7">
    <location>
        <begin position="260"/>
        <end position="279"/>
    </location>
</feature>
<feature type="transmembrane region" description="Helical" evidence="7">
    <location>
        <begin position="407"/>
        <end position="428"/>
    </location>
</feature>
<feature type="domain" description="EamA" evidence="8">
    <location>
        <begin position="191"/>
        <end position="329"/>
    </location>
</feature>
<dbReference type="AlphaFoldDB" id="A0A6P9E435"/>
<gene>
    <name evidence="10" type="primary">LOC109013425</name>
</gene>
<evidence type="ECO:0000313" key="9">
    <source>
        <dbReference type="Proteomes" id="UP000235220"/>
    </source>
</evidence>
<feature type="transmembrane region" description="Helical" evidence="7">
    <location>
        <begin position="102"/>
        <end position="126"/>
    </location>
</feature>
<feature type="domain" description="EamA" evidence="8">
    <location>
        <begin position="14"/>
        <end position="153"/>
    </location>
</feature>
<dbReference type="InParanoid" id="A0A6P9E435"/>
<feature type="transmembrane region" description="Helical" evidence="7">
    <location>
        <begin position="440"/>
        <end position="457"/>
    </location>
</feature>
<evidence type="ECO:0000256" key="3">
    <source>
        <dbReference type="ARBA" id="ARBA00022692"/>
    </source>
</evidence>
<feature type="transmembrane region" description="Helical" evidence="7">
    <location>
        <begin position="12"/>
        <end position="31"/>
    </location>
</feature>
<feature type="compositionally biased region" description="Polar residues" evidence="6">
    <location>
        <begin position="761"/>
        <end position="782"/>
    </location>
</feature>
<dbReference type="OrthoDB" id="1728340at2759"/>
<dbReference type="InterPro" id="IPR037185">
    <property type="entry name" value="EmrE-like"/>
</dbReference>
<dbReference type="SUPFAM" id="SSF103481">
    <property type="entry name" value="Multidrug resistance efflux transporter EmrE"/>
    <property type="match status" value="4"/>
</dbReference>
<comment type="similarity">
    <text evidence="2">Belongs to the drug/metabolite transporter (DMT) superfamily. Plant drug/metabolite exporter (P-DME) (TC 2.A.7.4) family.</text>
</comment>
<feature type="transmembrane region" description="Helical" evidence="7">
    <location>
        <begin position="616"/>
        <end position="638"/>
    </location>
</feature>
<feature type="transmembrane region" description="Helical" evidence="7">
    <location>
        <begin position="71"/>
        <end position="90"/>
    </location>
</feature>
<reference evidence="10" key="1">
    <citation type="submission" date="2025-08" db="UniProtKB">
        <authorList>
            <consortium name="RefSeq"/>
        </authorList>
    </citation>
    <scope>IDENTIFICATION</scope>
    <source>
        <tissue evidence="10">Leaves</tissue>
    </source>
</reference>
<dbReference type="PANTHER" id="PTHR31218">
    <property type="entry name" value="WAT1-RELATED PROTEIN"/>
    <property type="match status" value="1"/>
</dbReference>
<dbReference type="GO" id="GO:0005886">
    <property type="term" value="C:plasma membrane"/>
    <property type="evidence" value="ECO:0000318"/>
    <property type="project" value="GO_Central"/>
</dbReference>
<keyword evidence="4 7" id="KW-1133">Transmembrane helix</keyword>
<keyword evidence="9" id="KW-1185">Reference proteome</keyword>
<feature type="transmembrane region" description="Helical" evidence="7">
    <location>
        <begin position="469"/>
        <end position="489"/>
    </location>
</feature>
<evidence type="ECO:0000256" key="6">
    <source>
        <dbReference type="SAM" id="MobiDB-lite"/>
    </source>
</evidence>
<dbReference type="InterPro" id="IPR030184">
    <property type="entry name" value="WAT1-related"/>
</dbReference>
<keyword evidence="3 7" id="KW-0812">Transmembrane</keyword>
<feature type="transmembrane region" description="Helical" evidence="7">
    <location>
        <begin position="707"/>
        <end position="726"/>
    </location>
</feature>
<dbReference type="RefSeq" id="XP_035542151.1">
    <property type="nucleotide sequence ID" value="XM_035686258.1"/>
</dbReference>
<feature type="transmembrane region" description="Helical" evidence="7">
    <location>
        <begin position="221"/>
        <end position="240"/>
    </location>
</feature>
<feature type="transmembrane region" description="Helical" evidence="7">
    <location>
        <begin position="312"/>
        <end position="331"/>
    </location>
</feature>
<feature type="transmembrane region" description="Helical" evidence="7">
    <location>
        <begin position="650"/>
        <end position="673"/>
    </location>
</feature>